<keyword evidence="4" id="KW-1185">Reference proteome</keyword>
<feature type="region of interest" description="Disordered" evidence="1">
    <location>
        <begin position="54"/>
        <end position="109"/>
    </location>
</feature>
<feature type="transmembrane region" description="Helical" evidence="2">
    <location>
        <begin position="30"/>
        <end position="47"/>
    </location>
</feature>
<evidence type="ECO:0000256" key="2">
    <source>
        <dbReference type="SAM" id="Phobius"/>
    </source>
</evidence>
<comment type="caution">
    <text evidence="3">The sequence shown here is derived from an EMBL/GenBank/DDBJ whole genome shotgun (WGS) entry which is preliminary data.</text>
</comment>
<evidence type="ECO:0000256" key="1">
    <source>
        <dbReference type="SAM" id="MobiDB-lite"/>
    </source>
</evidence>
<keyword evidence="2" id="KW-1133">Transmembrane helix</keyword>
<accession>A0A927GSZ2</accession>
<keyword evidence="2" id="KW-0472">Membrane</keyword>
<proteinExistence type="predicted"/>
<dbReference type="Proteomes" id="UP000621560">
    <property type="component" value="Unassembled WGS sequence"/>
</dbReference>
<feature type="transmembrane region" description="Helical" evidence="2">
    <location>
        <begin position="7"/>
        <end position="24"/>
    </location>
</feature>
<evidence type="ECO:0000313" key="3">
    <source>
        <dbReference type="EMBL" id="MBD2847274.1"/>
    </source>
</evidence>
<gene>
    <name evidence="3" type="ORF">IDH44_18905</name>
</gene>
<feature type="compositionally biased region" description="Low complexity" evidence="1">
    <location>
        <begin position="66"/>
        <end position="79"/>
    </location>
</feature>
<keyword evidence="2" id="KW-0812">Transmembrane</keyword>
<dbReference type="AlphaFoldDB" id="A0A927GSZ2"/>
<feature type="compositionally biased region" description="Basic residues" evidence="1">
    <location>
        <begin position="80"/>
        <end position="92"/>
    </location>
</feature>
<name>A0A927GSZ2_9BACL</name>
<protein>
    <submittedName>
        <fullName evidence="3">Uncharacterized protein</fullName>
    </submittedName>
</protein>
<dbReference type="RefSeq" id="WP_190920379.1">
    <property type="nucleotide sequence ID" value="NZ_JACXIZ010000035.1"/>
</dbReference>
<organism evidence="3 4">
    <name type="scientific">Paenibacillus sabuli</name>
    <dbReference type="NCBI Taxonomy" id="2772509"/>
    <lineage>
        <taxon>Bacteria</taxon>
        <taxon>Bacillati</taxon>
        <taxon>Bacillota</taxon>
        <taxon>Bacilli</taxon>
        <taxon>Bacillales</taxon>
        <taxon>Paenibacillaceae</taxon>
        <taxon>Paenibacillus</taxon>
    </lineage>
</organism>
<dbReference type="EMBL" id="JACXIZ010000035">
    <property type="protein sequence ID" value="MBD2847274.1"/>
    <property type="molecule type" value="Genomic_DNA"/>
</dbReference>
<feature type="compositionally biased region" description="Basic and acidic residues" evidence="1">
    <location>
        <begin position="97"/>
        <end position="109"/>
    </location>
</feature>
<evidence type="ECO:0000313" key="4">
    <source>
        <dbReference type="Proteomes" id="UP000621560"/>
    </source>
</evidence>
<reference evidence="3" key="1">
    <citation type="submission" date="2020-09" db="EMBL/GenBank/DDBJ databases">
        <title>A novel bacterium of genus Paenibacillus, isolated from South China Sea.</title>
        <authorList>
            <person name="Huang H."/>
            <person name="Mo K."/>
            <person name="Hu Y."/>
        </authorList>
    </citation>
    <scope>NUCLEOTIDE SEQUENCE</scope>
    <source>
        <strain evidence="3">IB182496</strain>
    </source>
</reference>
<sequence length="109" mass="12144">MRKLHPAVLVVVALVIIGIADMLFKSPGRLLLPVAVLGIIFLLYKFGPGRLLGGGSRQRDKPGAKRSYQSAQTQQAARQRNTRSKPDRKRLPFRVIEGGKDNDDLPKYH</sequence>